<keyword evidence="1" id="KW-0812">Transmembrane</keyword>
<reference evidence="2 3" key="1">
    <citation type="submission" date="2020-04" db="EMBL/GenBank/DDBJ databases">
        <title>Novosphingobium sp. TW-4 isolated from soil.</title>
        <authorList>
            <person name="Dahal R.H."/>
            <person name="Chaudhary D.K."/>
        </authorList>
    </citation>
    <scope>NUCLEOTIDE SEQUENCE [LARGE SCALE GENOMIC DNA]</scope>
    <source>
        <strain evidence="2 3">TW-4</strain>
    </source>
</reference>
<keyword evidence="1" id="KW-0472">Membrane</keyword>
<accession>A0A7Y0GAF9</accession>
<protein>
    <recommendedName>
        <fullName evidence="4">DUF4345 domain-containing protein</fullName>
    </recommendedName>
</protein>
<feature type="transmembrane region" description="Helical" evidence="1">
    <location>
        <begin position="74"/>
        <end position="95"/>
    </location>
</feature>
<dbReference type="Proteomes" id="UP000583556">
    <property type="component" value="Unassembled WGS sequence"/>
</dbReference>
<evidence type="ECO:0000313" key="3">
    <source>
        <dbReference type="Proteomes" id="UP000583556"/>
    </source>
</evidence>
<sequence>MRLVLTALIFLAGMFDLFLAISFLTGPQQAAAGFGLSPTGTGGLSTLRADMTAFFGVAAFCMLWGAWRRNADLLLVPILLFGTAMVARLINVVVAGPYDGWPVPVAVEAFHVVLLLIGWRTLPHHRIDEIAG</sequence>
<evidence type="ECO:0000256" key="1">
    <source>
        <dbReference type="SAM" id="Phobius"/>
    </source>
</evidence>
<proteinExistence type="predicted"/>
<dbReference type="EMBL" id="JABBGM010000008">
    <property type="protein sequence ID" value="NML95226.1"/>
    <property type="molecule type" value="Genomic_DNA"/>
</dbReference>
<evidence type="ECO:0000313" key="2">
    <source>
        <dbReference type="EMBL" id="NML95226.1"/>
    </source>
</evidence>
<feature type="transmembrane region" description="Helical" evidence="1">
    <location>
        <begin position="48"/>
        <end position="67"/>
    </location>
</feature>
<keyword evidence="3" id="KW-1185">Reference proteome</keyword>
<keyword evidence="1" id="KW-1133">Transmembrane helix</keyword>
<name>A0A7Y0GAF9_9SPHN</name>
<organism evidence="2 3">
    <name type="scientific">Novosphingobium olei</name>
    <dbReference type="NCBI Taxonomy" id="2728851"/>
    <lineage>
        <taxon>Bacteria</taxon>
        <taxon>Pseudomonadati</taxon>
        <taxon>Pseudomonadota</taxon>
        <taxon>Alphaproteobacteria</taxon>
        <taxon>Sphingomonadales</taxon>
        <taxon>Sphingomonadaceae</taxon>
        <taxon>Novosphingobium</taxon>
    </lineage>
</organism>
<evidence type="ECO:0008006" key="4">
    <source>
        <dbReference type="Google" id="ProtNLM"/>
    </source>
</evidence>
<comment type="caution">
    <text evidence="2">The sequence shown here is derived from an EMBL/GenBank/DDBJ whole genome shotgun (WGS) entry which is preliminary data.</text>
</comment>
<gene>
    <name evidence="2" type="ORF">HHL27_16245</name>
</gene>
<feature type="transmembrane region" description="Helical" evidence="1">
    <location>
        <begin position="101"/>
        <end position="119"/>
    </location>
</feature>
<dbReference type="AlphaFoldDB" id="A0A7Y0GAF9"/>
<dbReference type="RefSeq" id="WP_169494437.1">
    <property type="nucleotide sequence ID" value="NZ_JABBGM010000008.1"/>
</dbReference>